<dbReference type="InterPro" id="IPR002912">
    <property type="entry name" value="ACT_dom"/>
</dbReference>
<dbReference type="EMBL" id="NGJT01000015">
    <property type="protein sequence ID" value="RST92699.1"/>
    <property type="molecule type" value="Genomic_DNA"/>
</dbReference>
<sequence>MSQNYLIVNQAVLPEVFSKVIEAKKLLNSGDYKNISEVVNEVGISRSAFYKYKDHVFVADKTAQIRKTLISFNLTDKKGLLSSVLNRLSELGGNVLTINQNIPIQDTATVVMGIDIKELTISVNDLLIELEKLRGVNHLQLLSIE</sequence>
<protein>
    <recommendedName>
        <fullName evidence="1">UPF0735 ACT domain-containing protein CBF36_08355</fullName>
    </recommendedName>
</protein>
<gene>
    <name evidence="3" type="ORF">CBF36_08355</name>
</gene>
<dbReference type="HAMAP" id="MF_00707">
    <property type="entry name" value="UPF0735"/>
    <property type="match status" value="1"/>
</dbReference>
<dbReference type="InterPro" id="IPR045865">
    <property type="entry name" value="ACT-like_dom_sf"/>
</dbReference>
<dbReference type="PIRSF" id="PIRSF025624">
    <property type="entry name" value="ACT_PheB"/>
    <property type="match status" value="1"/>
</dbReference>
<comment type="similarity">
    <text evidence="1">Belongs to the UPF0735 family.</text>
</comment>
<accession>A0A429ZGB7</accession>
<organism evidence="3 4">
    <name type="scientific">Vagococcus bubulae</name>
    <dbReference type="NCBI Taxonomy" id="1977868"/>
    <lineage>
        <taxon>Bacteria</taxon>
        <taxon>Bacillati</taxon>
        <taxon>Bacillota</taxon>
        <taxon>Bacilli</taxon>
        <taxon>Lactobacillales</taxon>
        <taxon>Enterococcaceae</taxon>
        <taxon>Vagococcus</taxon>
    </lineage>
</organism>
<feature type="domain" description="ACT" evidence="2">
    <location>
        <begin position="69"/>
        <end position="144"/>
    </location>
</feature>
<evidence type="ECO:0000313" key="3">
    <source>
        <dbReference type="EMBL" id="RST92699.1"/>
    </source>
</evidence>
<evidence type="ECO:0000259" key="2">
    <source>
        <dbReference type="PROSITE" id="PS51671"/>
    </source>
</evidence>
<evidence type="ECO:0000256" key="1">
    <source>
        <dbReference type="HAMAP-Rule" id="MF_00707"/>
    </source>
</evidence>
<dbReference type="RefSeq" id="WP_125958000.1">
    <property type="nucleotide sequence ID" value="NZ_JAQEJV010000016.1"/>
</dbReference>
<dbReference type="InterPro" id="IPR008310">
    <property type="entry name" value="UPF0735_ACT_dom-cont"/>
</dbReference>
<dbReference type="PROSITE" id="PS51671">
    <property type="entry name" value="ACT"/>
    <property type="match status" value="1"/>
</dbReference>
<dbReference type="Gene3D" id="3.30.70.260">
    <property type="match status" value="1"/>
</dbReference>
<proteinExistence type="inferred from homology"/>
<keyword evidence="4" id="KW-1185">Reference proteome</keyword>
<name>A0A429ZGB7_9ENTE</name>
<comment type="caution">
    <text evidence="3">The sequence shown here is derived from an EMBL/GenBank/DDBJ whole genome shotgun (WGS) entry which is preliminary data.</text>
</comment>
<evidence type="ECO:0000313" key="4">
    <source>
        <dbReference type="Proteomes" id="UP000288490"/>
    </source>
</evidence>
<dbReference type="AlphaFoldDB" id="A0A429ZGB7"/>
<dbReference type="SUPFAM" id="SSF55021">
    <property type="entry name" value="ACT-like"/>
    <property type="match status" value="1"/>
</dbReference>
<dbReference type="Proteomes" id="UP000288490">
    <property type="component" value="Unassembled WGS sequence"/>
</dbReference>
<reference evidence="3 4" key="1">
    <citation type="submission" date="2017-05" db="EMBL/GenBank/DDBJ databases">
        <title>Vagococcus spp. assemblies.</title>
        <authorList>
            <person name="Gulvik C.A."/>
        </authorList>
    </citation>
    <scope>NUCLEOTIDE SEQUENCE [LARGE SCALE GENOMIC DNA]</scope>
    <source>
        <strain evidence="3 4">SS1994</strain>
    </source>
</reference>
<dbReference type="OrthoDB" id="9788773at2"/>
<dbReference type="NCBIfam" id="NF003361">
    <property type="entry name" value="PRK04435.1"/>
    <property type="match status" value="1"/>
</dbReference>